<proteinExistence type="predicted"/>
<organism evidence="2 3">
    <name type="scientific">Strongylus vulgaris</name>
    <name type="common">Blood worm</name>
    <dbReference type="NCBI Taxonomy" id="40348"/>
    <lineage>
        <taxon>Eukaryota</taxon>
        <taxon>Metazoa</taxon>
        <taxon>Ecdysozoa</taxon>
        <taxon>Nematoda</taxon>
        <taxon>Chromadorea</taxon>
        <taxon>Rhabditida</taxon>
        <taxon>Rhabditina</taxon>
        <taxon>Rhabditomorpha</taxon>
        <taxon>Strongyloidea</taxon>
        <taxon>Strongylidae</taxon>
        <taxon>Strongylus</taxon>
    </lineage>
</organism>
<feature type="compositionally biased region" description="Acidic residues" evidence="1">
    <location>
        <begin position="1"/>
        <end position="15"/>
    </location>
</feature>
<dbReference type="EMBL" id="UYYB01032064">
    <property type="protein sequence ID" value="VDM73709.1"/>
    <property type="molecule type" value="Genomic_DNA"/>
</dbReference>
<evidence type="ECO:0000313" key="3">
    <source>
        <dbReference type="Proteomes" id="UP000270094"/>
    </source>
</evidence>
<dbReference type="AlphaFoldDB" id="A0A3P7J216"/>
<feature type="compositionally biased region" description="Basic and acidic residues" evidence="1">
    <location>
        <begin position="16"/>
        <end position="26"/>
    </location>
</feature>
<evidence type="ECO:0000256" key="1">
    <source>
        <dbReference type="SAM" id="MobiDB-lite"/>
    </source>
</evidence>
<name>A0A3P7J216_STRVU</name>
<reference evidence="2 3" key="1">
    <citation type="submission" date="2018-11" db="EMBL/GenBank/DDBJ databases">
        <authorList>
            <consortium name="Pathogen Informatics"/>
        </authorList>
    </citation>
    <scope>NUCLEOTIDE SEQUENCE [LARGE SCALE GENOMIC DNA]</scope>
</reference>
<feature type="region of interest" description="Disordered" evidence="1">
    <location>
        <begin position="1"/>
        <end position="60"/>
    </location>
</feature>
<evidence type="ECO:0000313" key="2">
    <source>
        <dbReference type="EMBL" id="VDM73709.1"/>
    </source>
</evidence>
<keyword evidence="3" id="KW-1185">Reference proteome</keyword>
<sequence>MTGGGDESDDDSDGGEESKGDGKNRADGVATPSSESSEDVGAFKTPLGVPRKSSKQTTNSSGMLSVLILGALSLATFRNSKPYDKNHPQQKETGIMRLKQAHDGLVEMVMIPKKVAPTVKILMTSI</sequence>
<gene>
    <name evidence="2" type="ORF">SVUK_LOCUS8707</name>
</gene>
<dbReference type="Proteomes" id="UP000270094">
    <property type="component" value="Unassembled WGS sequence"/>
</dbReference>
<accession>A0A3P7J216</accession>
<protein>
    <submittedName>
        <fullName evidence="2">Uncharacterized protein</fullName>
    </submittedName>
</protein>